<dbReference type="SUPFAM" id="SSF55846">
    <property type="entry name" value="N-acetylmuramoyl-L-alanine amidase-like"/>
    <property type="match status" value="1"/>
</dbReference>
<dbReference type="InterPro" id="IPR002502">
    <property type="entry name" value="Amidase_domain"/>
</dbReference>
<dbReference type="GO" id="GO:0001897">
    <property type="term" value="P:symbiont-mediated cytolysis of host cell"/>
    <property type="evidence" value="ECO:0007669"/>
    <property type="project" value="UniProtKB-ARBA"/>
</dbReference>
<keyword evidence="5" id="KW-1185">Reference proteome</keyword>
<keyword evidence="2" id="KW-0081">Bacteriolytic enzyme</keyword>
<name>A0A5K7NL11_9CAUD</name>
<dbReference type="InterPro" id="IPR036505">
    <property type="entry name" value="Amidase/PGRP_sf"/>
</dbReference>
<dbReference type="GO" id="GO:0008745">
    <property type="term" value="F:N-acetylmuramoyl-L-alanine amidase activity"/>
    <property type="evidence" value="ECO:0007669"/>
    <property type="project" value="InterPro"/>
</dbReference>
<evidence type="ECO:0000313" key="4">
    <source>
        <dbReference type="EMBL" id="AZF88210.1"/>
    </source>
</evidence>
<organism evidence="4 5">
    <name type="scientific">Rothia phage Spartoi</name>
    <dbReference type="NCBI Taxonomy" id="2483661"/>
    <lineage>
        <taxon>Viruses</taxon>
        <taxon>Duplodnaviria</taxon>
        <taxon>Heunggongvirae</taxon>
        <taxon>Uroviricota</taxon>
        <taxon>Caudoviricetes</taxon>
        <taxon>Spartoivirus</taxon>
        <taxon>Spartoivirus spartoi</taxon>
    </lineage>
</organism>
<feature type="domain" description="N-acetylmuramoyl-L-alanine amidase" evidence="3">
    <location>
        <begin position="28"/>
        <end position="141"/>
    </location>
</feature>
<accession>A0A5K7NL11</accession>
<proteinExistence type="predicted"/>
<dbReference type="EMBL" id="MK061416">
    <property type="protein sequence ID" value="AZF88210.1"/>
    <property type="molecule type" value="Genomic_DNA"/>
</dbReference>
<reference evidence="4 5" key="1">
    <citation type="submission" date="2018-10" db="EMBL/GenBank/DDBJ databases">
        <authorList>
            <person name="Smith K."/>
            <person name="Ring A."/>
            <person name="Cross T."/>
            <person name="Beshay M."/>
            <person name="Miah F."/>
            <person name="Nowoslaski J."/>
            <person name="Mia S."/>
            <person name="Micha L."/>
            <person name="Baxter C."/>
            <person name="Ahmad Z."/>
            <person name="Sunnen C.N."/>
            <person name="Janetopoulos C."/>
            <person name="Garlena R.A."/>
            <person name="Russell D.A."/>
            <person name="Pope W.H."/>
            <person name="Jacobs-Sera D."/>
            <person name="Hatfull G.F."/>
        </authorList>
    </citation>
    <scope>NUCLEOTIDE SEQUENCE [LARGE SCALE GENOMIC DNA]</scope>
</reference>
<dbReference type="GeneID" id="80020158"/>
<evidence type="ECO:0000256" key="1">
    <source>
        <dbReference type="ARBA" id="ARBA00022529"/>
    </source>
</evidence>
<dbReference type="KEGG" id="vg:80020158"/>
<dbReference type="GO" id="GO:0009253">
    <property type="term" value="P:peptidoglycan catabolic process"/>
    <property type="evidence" value="ECO:0007669"/>
    <property type="project" value="InterPro"/>
</dbReference>
<dbReference type="Proteomes" id="UP000325457">
    <property type="component" value="Segment"/>
</dbReference>
<evidence type="ECO:0000259" key="3">
    <source>
        <dbReference type="Pfam" id="PF01510"/>
    </source>
</evidence>
<protein>
    <submittedName>
        <fullName evidence="4">Lysin A</fullName>
    </submittedName>
</protein>
<keyword evidence="1" id="KW-0929">Antimicrobial</keyword>
<evidence type="ECO:0000256" key="2">
    <source>
        <dbReference type="ARBA" id="ARBA00022638"/>
    </source>
</evidence>
<evidence type="ECO:0000313" key="5">
    <source>
        <dbReference type="Proteomes" id="UP000325457"/>
    </source>
</evidence>
<dbReference type="RefSeq" id="YP_010755502.1">
    <property type="nucleotide sequence ID" value="NC_073471.1"/>
</dbReference>
<gene>
    <name evidence="4" type="primary">26</name>
    <name evidence="4" type="ORF">SEA_SPARTOI_26</name>
</gene>
<dbReference type="GO" id="GO:0042742">
    <property type="term" value="P:defense response to bacterium"/>
    <property type="evidence" value="ECO:0007669"/>
    <property type="project" value="UniProtKB-KW"/>
</dbReference>
<sequence length="299" mass="33114">MSYQLVTNRDAKNFTPGNRVQATFGYPRTITNITLHWWGKPEWQQTWEQVMSFFCDSPSVSTSAHEVISDGIVGVIVDHSAAAWANGNAKGNAQSITFECNPRMSAGDLQTVAERVADCWKTYGILPLTEHREWFATECPGTYSKTDIYNRALKVFQGIANTAQEISNSIQNGDFDLSEAQFNQLNNQLKSLNDKLDYVISYSQPGRDGINRDSQLSNWMRNSARAAESWAYGIEGVSNQGQLNHEFQELRAKVDEIHARPAAEGGTAIVNASGEELKAIVAAALEETLSKTNLKAEVN</sequence>
<dbReference type="Pfam" id="PF01510">
    <property type="entry name" value="Amidase_2"/>
    <property type="match status" value="1"/>
</dbReference>
<dbReference type="Gene3D" id="3.40.80.10">
    <property type="entry name" value="Peptidoglycan recognition protein-like"/>
    <property type="match status" value="1"/>
</dbReference>